<keyword evidence="2" id="KW-1185">Reference proteome</keyword>
<comment type="caution">
    <text evidence="1">The sequence shown here is derived from an EMBL/GenBank/DDBJ whole genome shotgun (WGS) entry which is preliminary data.</text>
</comment>
<evidence type="ECO:0000313" key="2">
    <source>
        <dbReference type="Proteomes" id="UP000299102"/>
    </source>
</evidence>
<accession>A0A4C1VFP6</accession>
<organism evidence="1 2">
    <name type="scientific">Eumeta variegata</name>
    <name type="common">Bagworm moth</name>
    <name type="synonym">Eumeta japonica</name>
    <dbReference type="NCBI Taxonomy" id="151549"/>
    <lineage>
        <taxon>Eukaryota</taxon>
        <taxon>Metazoa</taxon>
        <taxon>Ecdysozoa</taxon>
        <taxon>Arthropoda</taxon>
        <taxon>Hexapoda</taxon>
        <taxon>Insecta</taxon>
        <taxon>Pterygota</taxon>
        <taxon>Neoptera</taxon>
        <taxon>Endopterygota</taxon>
        <taxon>Lepidoptera</taxon>
        <taxon>Glossata</taxon>
        <taxon>Ditrysia</taxon>
        <taxon>Tineoidea</taxon>
        <taxon>Psychidae</taxon>
        <taxon>Oiketicinae</taxon>
        <taxon>Eumeta</taxon>
    </lineage>
</organism>
<proteinExistence type="predicted"/>
<dbReference type="Proteomes" id="UP000299102">
    <property type="component" value="Unassembled WGS sequence"/>
</dbReference>
<gene>
    <name evidence="1" type="ORF">EVAR_16325_1</name>
</gene>
<dbReference type="EMBL" id="BGZK01000333">
    <property type="protein sequence ID" value="GBP37420.1"/>
    <property type="molecule type" value="Genomic_DNA"/>
</dbReference>
<reference evidence="1 2" key="1">
    <citation type="journal article" date="2019" name="Commun. Biol.">
        <title>The bagworm genome reveals a unique fibroin gene that provides high tensile strength.</title>
        <authorList>
            <person name="Kono N."/>
            <person name="Nakamura H."/>
            <person name="Ohtoshi R."/>
            <person name="Tomita M."/>
            <person name="Numata K."/>
            <person name="Arakawa K."/>
        </authorList>
    </citation>
    <scope>NUCLEOTIDE SEQUENCE [LARGE SCALE GENOMIC DNA]</scope>
</reference>
<protein>
    <submittedName>
        <fullName evidence="1">Uncharacterized protein</fullName>
    </submittedName>
</protein>
<sequence length="151" mass="16689">MSKNRSDVPFINLELVESAKSRQLARKKSAVSSAKSVGRSVQFILLLLRSPKRMTAFTRARTAIKSLQSIFFLGGRSAKSGEEKHLMALLLIPSRPGAFLVLRRVDFRPIELRRPGSKNLSSTEAVQSRQLCYFFTSVPGRAITGAAIGRP</sequence>
<evidence type="ECO:0000313" key="1">
    <source>
        <dbReference type="EMBL" id="GBP37420.1"/>
    </source>
</evidence>
<dbReference type="AlphaFoldDB" id="A0A4C1VFP6"/>
<name>A0A4C1VFP6_EUMVA</name>